<dbReference type="EMBL" id="JYDR01000095">
    <property type="protein sequence ID" value="KRY69190.1"/>
    <property type="molecule type" value="Genomic_DNA"/>
</dbReference>
<proteinExistence type="predicted"/>
<sequence length="62" mass="7224">MALNSGYRAFIIAEKQFVFVWRMEQRKNKNAEDTVQKFMESTKQIKLKQEALVTLQKGASKS</sequence>
<protein>
    <submittedName>
        <fullName evidence="1">Uncharacterized protein</fullName>
    </submittedName>
</protein>
<evidence type="ECO:0000313" key="1">
    <source>
        <dbReference type="EMBL" id="KRY69190.1"/>
    </source>
</evidence>
<evidence type="ECO:0000313" key="2">
    <source>
        <dbReference type="Proteomes" id="UP000054632"/>
    </source>
</evidence>
<accession>A0A0V1E6E6</accession>
<reference evidence="1 2" key="1">
    <citation type="submission" date="2015-01" db="EMBL/GenBank/DDBJ databases">
        <title>Evolution of Trichinella species and genotypes.</title>
        <authorList>
            <person name="Korhonen P.K."/>
            <person name="Edoardo P."/>
            <person name="Giuseppe L.R."/>
            <person name="Gasser R.B."/>
        </authorList>
    </citation>
    <scope>NUCLEOTIDE SEQUENCE [LARGE SCALE GENOMIC DNA]</scope>
    <source>
        <strain evidence="1">ISS13</strain>
    </source>
</reference>
<dbReference type="Proteomes" id="UP000054632">
    <property type="component" value="Unassembled WGS sequence"/>
</dbReference>
<dbReference type="AlphaFoldDB" id="A0A0V1E6E6"/>
<comment type="caution">
    <text evidence="1">The sequence shown here is derived from an EMBL/GenBank/DDBJ whole genome shotgun (WGS) entry which is preliminary data.</text>
</comment>
<name>A0A0V1E6E6_TRIPS</name>
<gene>
    <name evidence="1" type="ORF">T4A_6563</name>
</gene>
<organism evidence="1 2">
    <name type="scientific">Trichinella pseudospiralis</name>
    <name type="common">Parasitic roundworm</name>
    <dbReference type="NCBI Taxonomy" id="6337"/>
    <lineage>
        <taxon>Eukaryota</taxon>
        <taxon>Metazoa</taxon>
        <taxon>Ecdysozoa</taxon>
        <taxon>Nematoda</taxon>
        <taxon>Enoplea</taxon>
        <taxon>Dorylaimia</taxon>
        <taxon>Trichinellida</taxon>
        <taxon>Trichinellidae</taxon>
        <taxon>Trichinella</taxon>
    </lineage>
</organism>